<sequence length="76" mass="8950">MFFFSSIFNLQKFGFSKHTLSAKIDEKRSLPLTVANDIFLGFSICRLFCAFEVRIQIYTIFELRRGKFSFSLHDLD</sequence>
<accession>A0A1Y3EV27</accession>
<protein>
    <submittedName>
        <fullName evidence="1">Uncharacterized protein</fullName>
    </submittedName>
</protein>
<comment type="caution">
    <text evidence="1">The sequence shown here is derived from an EMBL/GenBank/DDBJ whole genome shotgun (WGS) entry which is preliminary data.</text>
</comment>
<dbReference type="Proteomes" id="UP000243006">
    <property type="component" value="Unassembled WGS sequence"/>
</dbReference>
<proteinExistence type="predicted"/>
<name>A0A1Y3EV27_9BILA</name>
<evidence type="ECO:0000313" key="1">
    <source>
        <dbReference type="EMBL" id="OUC49003.1"/>
    </source>
</evidence>
<gene>
    <name evidence="1" type="ORF">D917_05795</name>
</gene>
<reference evidence="1 2" key="1">
    <citation type="submission" date="2015-04" db="EMBL/GenBank/DDBJ databases">
        <title>Draft genome of the roundworm Trichinella nativa.</title>
        <authorList>
            <person name="Mitreva M."/>
        </authorList>
    </citation>
    <scope>NUCLEOTIDE SEQUENCE [LARGE SCALE GENOMIC DNA]</scope>
    <source>
        <strain evidence="1 2">ISS45</strain>
    </source>
</reference>
<dbReference type="EMBL" id="LVZM01001685">
    <property type="protein sequence ID" value="OUC49003.1"/>
    <property type="molecule type" value="Genomic_DNA"/>
</dbReference>
<organism evidence="1 2">
    <name type="scientific">Trichinella nativa</name>
    <dbReference type="NCBI Taxonomy" id="6335"/>
    <lineage>
        <taxon>Eukaryota</taxon>
        <taxon>Metazoa</taxon>
        <taxon>Ecdysozoa</taxon>
        <taxon>Nematoda</taxon>
        <taxon>Enoplea</taxon>
        <taxon>Dorylaimia</taxon>
        <taxon>Trichinellida</taxon>
        <taxon>Trichinellidae</taxon>
        <taxon>Trichinella</taxon>
    </lineage>
</organism>
<evidence type="ECO:0000313" key="2">
    <source>
        <dbReference type="Proteomes" id="UP000243006"/>
    </source>
</evidence>
<dbReference type="AlphaFoldDB" id="A0A1Y3EV27"/>